<reference evidence="2 3" key="1">
    <citation type="submission" date="2019-03" db="EMBL/GenBank/DDBJ databases">
        <title>Genomic Encyclopedia of Type Strains, Phase IV (KMG-IV): sequencing the most valuable type-strain genomes for metagenomic binning, comparative biology and taxonomic classification.</title>
        <authorList>
            <person name="Goeker M."/>
        </authorList>
    </citation>
    <scope>NUCLEOTIDE SEQUENCE [LARGE SCALE GENOMIC DNA]</scope>
    <source>
        <strain evidence="2 3">DSM 103428</strain>
    </source>
</reference>
<dbReference type="OrthoDB" id="127423at2"/>
<protein>
    <submittedName>
        <fullName evidence="2">Uncharacterized protein</fullName>
    </submittedName>
</protein>
<evidence type="ECO:0000313" key="2">
    <source>
        <dbReference type="EMBL" id="TCK74109.1"/>
    </source>
</evidence>
<keyword evidence="1" id="KW-0812">Transmembrane</keyword>
<evidence type="ECO:0000256" key="1">
    <source>
        <dbReference type="SAM" id="Phobius"/>
    </source>
</evidence>
<keyword evidence="1" id="KW-0472">Membrane</keyword>
<feature type="transmembrane region" description="Helical" evidence="1">
    <location>
        <begin position="104"/>
        <end position="125"/>
    </location>
</feature>
<comment type="caution">
    <text evidence="2">The sequence shown here is derived from an EMBL/GenBank/DDBJ whole genome shotgun (WGS) entry which is preliminary data.</text>
</comment>
<name>A0A4R1LC61_9BACT</name>
<dbReference type="RefSeq" id="WP_131994666.1">
    <property type="nucleotide sequence ID" value="NZ_SMGK01000002.1"/>
</dbReference>
<dbReference type="EMBL" id="SMGK01000002">
    <property type="protein sequence ID" value="TCK74109.1"/>
    <property type="molecule type" value="Genomic_DNA"/>
</dbReference>
<sequence length="354" mass="39079">MFSFLAQRKTILSLSDEPVPNFDPEQPGCDCRPILQAGSLPEVQGARKRIAMLASVCAQGSALAAIFRHPTICAILLVFGFSVIAWGYRAESQTPDRTKSRSKLWMFLMVWATLVGCAIGVFLLVPNLHYRVVAQAGGPRSGSTHTKQGTGDSLDSSYIAVILWPKHPQKVRIIAPPPRAKSATLARPSKPLEIPFDGAYWYLQAPAKVPGRKARIAHGSSTRIDIHSADWHPIIMEAHQRLALPIDPRCCRELDLSILNADDRPGAIRIAVKLIDSSSSRGRSEDLGIRPVFSSMPPEFSMNRPPTNEVLSYPIPANPAIHQFDEIEVIFLPSKERSRGGTQVAIRRFRLLPF</sequence>
<feature type="transmembrane region" description="Helical" evidence="1">
    <location>
        <begin position="74"/>
        <end position="92"/>
    </location>
</feature>
<organism evidence="2 3">
    <name type="scientific">Acidipila rosea</name>
    <dbReference type="NCBI Taxonomy" id="768535"/>
    <lineage>
        <taxon>Bacteria</taxon>
        <taxon>Pseudomonadati</taxon>
        <taxon>Acidobacteriota</taxon>
        <taxon>Terriglobia</taxon>
        <taxon>Terriglobales</taxon>
        <taxon>Acidobacteriaceae</taxon>
        <taxon>Acidipila</taxon>
    </lineage>
</organism>
<accession>A0A4R1LC61</accession>
<keyword evidence="3" id="KW-1185">Reference proteome</keyword>
<keyword evidence="1" id="KW-1133">Transmembrane helix</keyword>
<dbReference type="AlphaFoldDB" id="A0A4R1LC61"/>
<evidence type="ECO:0000313" key="3">
    <source>
        <dbReference type="Proteomes" id="UP000295210"/>
    </source>
</evidence>
<proteinExistence type="predicted"/>
<dbReference type="Proteomes" id="UP000295210">
    <property type="component" value="Unassembled WGS sequence"/>
</dbReference>
<gene>
    <name evidence="2" type="ORF">C7378_1729</name>
</gene>